<accession>A0A6J5N4J6</accession>
<evidence type="ECO:0000256" key="1">
    <source>
        <dbReference type="SAM" id="Phobius"/>
    </source>
</evidence>
<keyword evidence="1" id="KW-0812">Transmembrane</keyword>
<gene>
    <name evidence="2" type="ORF">UFOVP638_43</name>
</gene>
<organism evidence="2">
    <name type="scientific">uncultured Caudovirales phage</name>
    <dbReference type="NCBI Taxonomy" id="2100421"/>
    <lineage>
        <taxon>Viruses</taxon>
        <taxon>Duplodnaviria</taxon>
        <taxon>Heunggongvirae</taxon>
        <taxon>Uroviricota</taxon>
        <taxon>Caudoviricetes</taxon>
        <taxon>Peduoviridae</taxon>
        <taxon>Maltschvirus</taxon>
        <taxon>Maltschvirus maltsch</taxon>
    </lineage>
</organism>
<keyword evidence="1" id="KW-0472">Membrane</keyword>
<proteinExistence type="predicted"/>
<name>A0A6J5N4J6_9CAUD</name>
<dbReference type="EMBL" id="LR796595">
    <property type="protein sequence ID" value="CAB4153984.1"/>
    <property type="molecule type" value="Genomic_DNA"/>
</dbReference>
<protein>
    <recommendedName>
        <fullName evidence="3">Lipoprotein</fullName>
    </recommendedName>
</protein>
<reference evidence="2" key="1">
    <citation type="submission" date="2020-04" db="EMBL/GenBank/DDBJ databases">
        <authorList>
            <person name="Chiriac C."/>
            <person name="Salcher M."/>
            <person name="Ghai R."/>
            <person name="Kavagutti S V."/>
        </authorList>
    </citation>
    <scope>NUCLEOTIDE SEQUENCE</scope>
</reference>
<feature type="transmembrane region" description="Helical" evidence="1">
    <location>
        <begin position="128"/>
        <end position="144"/>
    </location>
</feature>
<evidence type="ECO:0000313" key="2">
    <source>
        <dbReference type="EMBL" id="CAB4153984.1"/>
    </source>
</evidence>
<dbReference type="PROSITE" id="PS51257">
    <property type="entry name" value="PROKAR_LIPOPROTEIN"/>
    <property type="match status" value="1"/>
</dbReference>
<sequence>MKKIILLFLAIILFGCASRKVAINKSEEVIKSDSISIEKKDSVSTINNNIKIVENYEEIEITPEVCGVEMVINGISYKNAVLRYKKSKKEHTDTSTKIVSKKALKQVSKKKQENKITKNKTTDKKVNNFVYLWLLLIPIGMYIYRQIKNKLFL</sequence>
<evidence type="ECO:0008006" key="3">
    <source>
        <dbReference type="Google" id="ProtNLM"/>
    </source>
</evidence>
<keyword evidence="1" id="KW-1133">Transmembrane helix</keyword>